<gene>
    <name evidence="1" type="ORF">ISU02_12325</name>
</gene>
<dbReference type="Proteomes" id="UP000614200">
    <property type="component" value="Unassembled WGS sequence"/>
</dbReference>
<evidence type="ECO:0000313" key="2">
    <source>
        <dbReference type="Proteomes" id="UP000614200"/>
    </source>
</evidence>
<evidence type="ECO:0008006" key="3">
    <source>
        <dbReference type="Google" id="ProtNLM"/>
    </source>
</evidence>
<sequence length="87" mass="9880">MAGEKLIRFIKNQDKGKTEIEIGTVLSDPPNVSVKLDNMKVAIPRKFLVLDYNYAQPPVKETYVGHRVAVMSLENGNRYYLIGRVVE</sequence>
<dbReference type="EMBL" id="JADKNH010000007">
    <property type="protein sequence ID" value="MBF4693898.1"/>
    <property type="molecule type" value="Genomic_DNA"/>
</dbReference>
<reference evidence="1 2" key="1">
    <citation type="submission" date="2020-11" db="EMBL/GenBank/DDBJ databases">
        <title>Fusibacter basophilias sp. nov.</title>
        <authorList>
            <person name="Qiu D."/>
        </authorList>
    </citation>
    <scope>NUCLEOTIDE SEQUENCE [LARGE SCALE GENOMIC DNA]</scope>
    <source>
        <strain evidence="1 2">Q10-2</strain>
    </source>
</reference>
<name>A0ABR9ZTV8_9FIRM</name>
<evidence type="ECO:0000313" key="1">
    <source>
        <dbReference type="EMBL" id="MBF4693898.1"/>
    </source>
</evidence>
<proteinExistence type="predicted"/>
<accession>A0ABR9ZTV8</accession>
<protein>
    <recommendedName>
        <fullName evidence="3">DUF2577 domain-containing protein</fullName>
    </recommendedName>
</protein>
<organism evidence="1 2">
    <name type="scientific">Fusibacter ferrireducens</name>
    <dbReference type="NCBI Taxonomy" id="2785058"/>
    <lineage>
        <taxon>Bacteria</taxon>
        <taxon>Bacillati</taxon>
        <taxon>Bacillota</taxon>
        <taxon>Clostridia</taxon>
        <taxon>Eubacteriales</taxon>
        <taxon>Eubacteriales Family XII. Incertae Sedis</taxon>
        <taxon>Fusibacter</taxon>
    </lineage>
</organism>
<dbReference type="RefSeq" id="WP_194702139.1">
    <property type="nucleotide sequence ID" value="NZ_JADKNH010000007.1"/>
</dbReference>
<comment type="caution">
    <text evidence="1">The sequence shown here is derived from an EMBL/GenBank/DDBJ whole genome shotgun (WGS) entry which is preliminary data.</text>
</comment>
<keyword evidence="2" id="KW-1185">Reference proteome</keyword>